<keyword evidence="2" id="KW-0238">DNA-binding</keyword>
<evidence type="ECO:0000313" key="3">
    <source>
        <dbReference type="EMBL" id="NOL39685.1"/>
    </source>
</evidence>
<dbReference type="RefSeq" id="WP_171671501.1">
    <property type="nucleotide sequence ID" value="NZ_BAAAGT010000003.1"/>
</dbReference>
<dbReference type="InterPro" id="IPR000835">
    <property type="entry name" value="HTH_MarR-typ"/>
</dbReference>
<dbReference type="PANTHER" id="PTHR33164:SF99">
    <property type="entry name" value="MARR FAMILY REGULATORY PROTEIN"/>
    <property type="match status" value="1"/>
</dbReference>
<feature type="domain" description="HTH marR-type" evidence="1">
    <location>
        <begin position="1"/>
        <end position="147"/>
    </location>
</feature>
<dbReference type="EMBL" id="JACHKF010000001">
    <property type="protein sequence ID" value="MBB6567717.1"/>
    <property type="molecule type" value="Genomic_DNA"/>
</dbReference>
<dbReference type="PROSITE" id="PS50995">
    <property type="entry name" value="HTH_MARR_2"/>
    <property type="match status" value="1"/>
</dbReference>
<evidence type="ECO:0000313" key="4">
    <source>
        <dbReference type="Proteomes" id="UP000534306"/>
    </source>
</evidence>
<dbReference type="AlphaFoldDB" id="A0A7Y4KW64"/>
<evidence type="ECO:0000313" key="5">
    <source>
        <dbReference type="Proteomes" id="UP000553957"/>
    </source>
</evidence>
<protein>
    <submittedName>
        <fullName evidence="2 3">MarR family transcriptional regulator</fullName>
    </submittedName>
</protein>
<proteinExistence type="predicted"/>
<dbReference type="GO" id="GO:0003700">
    <property type="term" value="F:DNA-binding transcription factor activity"/>
    <property type="evidence" value="ECO:0007669"/>
    <property type="project" value="InterPro"/>
</dbReference>
<dbReference type="GO" id="GO:0003677">
    <property type="term" value="F:DNA binding"/>
    <property type="evidence" value="ECO:0007669"/>
    <property type="project" value="UniProtKB-KW"/>
</dbReference>
<reference evidence="3 4" key="1">
    <citation type="submission" date="2020-05" db="EMBL/GenBank/DDBJ databases">
        <title>Genome sequence of Kribbella sandramycini ATCC 39419.</title>
        <authorList>
            <person name="Maclea K.S."/>
            <person name="Fair J.L."/>
        </authorList>
    </citation>
    <scope>NUCLEOTIDE SEQUENCE [LARGE SCALE GENOMIC DNA]</scope>
    <source>
        <strain evidence="3 4">ATCC 39419</strain>
    </source>
</reference>
<dbReference type="EMBL" id="JABJRC010000001">
    <property type="protein sequence ID" value="NOL39685.1"/>
    <property type="molecule type" value="Genomic_DNA"/>
</dbReference>
<evidence type="ECO:0000259" key="1">
    <source>
        <dbReference type="PROSITE" id="PS50995"/>
    </source>
</evidence>
<dbReference type="Proteomes" id="UP000534306">
    <property type="component" value="Unassembled WGS sequence"/>
</dbReference>
<keyword evidence="4" id="KW-1185">Reference proteome</keyword>
<dbReference type="GO" id="GO:0006950">
    <property type="term" value="P:response to stress"/>
    <property type="evidence" value="ECO:0007669"/>
    <property type="project" value="TreeGrafter"/>
</dbReference>
<dbReference type="InterPro" id="IPR036388">
    <property type="entry name" value="WH-like_DNA-bd_sf"/>
</dbReference>
<sequence length="161" mass="18289">MEEPRWLDEEEGQTWRSFLLGSRLLLDRIERELKQDADLSFAYYDILSRLSEAPERAIRMCDLASGCAFDRSRLSHAVARLARDGLVRNIPVESDGRARMAQLTDEGMELVRRAAPEHVGQVRALVFDRLTPEQQRSLREISDSLLAGVADPRKLEVLGPT</sequence>
<dbReference type="Gene3D" id="1.10.10.10">
    <property type="entry name" value="Winged helix-like DNA-binding domain superfamily/Winged helix DNA-binding domain"/>
    <property type="match status" value="1"/>
</dbReference>
<reference evidence="2 5" key="2">
    <citation type="submission" date="2020-08" db="EMBL/GenBank/DDBJ databases">
        <title>Sequencing the genomes of 1000 actinobacteria strains.</title>
        <authorList>
            <person name="Klenk H.-P."/>
        </authorList>
    </citation>
    <scope>NUCLEOTIDE SEQUENCE [LARGE SCALE GENOMIC DNA]</scope>
    <source>
        <strain evidence="2 5">DSM 15626</strain>
    </source>
</reference>
<comment type="caution">
    <text evidence="3">The sequence shown here is derived from an EMBL/GenBank/DDBJ whole genome shotgun (WGS) entry which is preliminary data.</text>
</comment>
<dbReference type="InterPro" id="IPR036390">
    <property type="entry name" value="WH_DNA-bd_sf"/>
</dbReference>
<dbReference type="Proteomes" id="UP000553957">
    <property type="component" value="Unassembled WGS sequence"/>
</dbReference>
<evidence type="ECO:0000313" key="2">
    <source>
        <dbReference type="EMBL" id="MBB6567717.1"/>
    </source>
</evidence>
<dbReference type="PANTHER" id="PTHR33164">
    <property type="entry name" value="TRANSCRIPTIONAL REGULATOR, MARR FAMILY"/>
    <property type="match status" value="1"/>
</dbReference>
<dbReference type="Pfam" id="PF12802">
    <property type="entry name" value="MarR_2"/>
    <property type="match status" value="1"/>
</dbReference>
<gene>
    <name evidence="2" type="ORF">HNR71_003354</name>
    <name evidence="3" type="ORF">HPO96_05450</name>
</gene>
<dbReference type="SUPFAM" id="SSF46785">
    <property type="entry name" value="Winged helix' DNA-binding domain"/>
    <property type="match status" value="1"/>
</dbReference>
<organism evidence="3 4">
    <name type="scientific">Kribbella sandramycini</name>
    <dbReference type="NCBI Taxonomy" id="60450"/>
    <lineage>
        <taxon>Bacteria</taxon>
        <taxon>Bacillati</taxon>
        <taxon>Actinomycetota</taxon>
        <taxon>Actinomycetes</taxon>
        <taxon>Propionibacteriales</taxon>
        <taxon>Kribbellaceae</taxon>
        <taxon>Kribbella</taxon>
    </lineage>
</organism>
<accession>A0A7Y4KW64</accession>
<name>A0A7Y4KW64_9ACTN</name>
<dbReference type="PRINTS" id="PR00598">
    <property type="entry name" value="HTHMARR"/>
</dbReference>
<dbReference type="InterPro" id="IPR039422">
    <property type="entry name" value="MarR/SlyA-like"/>
</dbReference>
<dbReference type="SMART" id="SM00347">
    <property type="entry name" value="HTH_MARR"/>
    <property type="match status" value="1"/>
</dbReference>